<protein>
    <submittedName>
        <fullName evidence="4">EF-hand domain pair domain-containing protein</fullName>
    </submittedName>
</protein>
<organism evidence="4 5">
    <name type="scientific">Ditylenchus destructor</name>
    <dbReference type="NCBI Taxonomy" id="166010"/>
    <lineage>
        <taxon>Eukaryota</taxon>
        <taxon>Metazoa</taxon>
        <taxon>Ecdysozoa</taxon>
        <taxon>Nematoda</taxon>
        <taxon>Chromadorea</taxon>
        <taxon>Rhabditida</taxon>
        <taxon>Tylenchina</taxon>
        <taxon>Tylenchomorpha</taxon>
        <taxon>Sphaerularioidea</taxon>
        <taxon>Anguinidae</taxon>
        <taxon>Anguininae</taxon>
        <taxon>Ditylenchus</taxon>
    </lineage>
</organism>
<dbReference type="EMBL" id="JAKKPZ010000002">
    <property type="protein sequence ID" value="KAI1725797.1"/>
    <property type="molecule type" value="Genomic_DNA"/>
</dbReference>
<comment type="caution">
    <text evidence="4">The sequence shown here is derived from an EMBL/GenBank/DDBJ whole genome shotgun (WGS) entry which is preliminary data.</text>
</comment>
<dbReference type="Gene3D" id="1.10.238.10">
    <property type="entry name" value="EF-hand"/>
    <property type="match status" value="1"/>
</dbReference>
<evidence type="ECO:0000259" key="3">
    <source>
        <dbReference type="PROSITE" id="PS50222"/>
    </source>
</evidence>
<evidence type="ECO:0000256" key="1">
    <source>
        <dbReference type="ARBA" id="ARBA00022723"/>
    </source>
</evidence>
<evidence type="ECO:0000256" key="2">
    <source>
        <dbReference type="ARBA" id="ARBA00022737"/>
    </source>
</evidence>
<dbReference type="PRINTS" id="PR00450">
    <property type="entry name" value="RECOVERIN"/>
</dbReference>
<dbReference type="InterPro" id="IPR011992">
    <property type="entry name" value="EF-hand-dom_pair"/>
</dbReference>
<evidence type="ECO:0000313" key="4">
    <source>
        <dbReference type="EMBL" id="KAI1725797.1"/>
    </source>
</evidence>
<gene>
    <name evidence="4" type="ORF">DdX_02477</name>
</gene>
<dbReference type="InterPro" id="IPR028846">
    <property type="entry name" value="Recoverin"/>
</dbReference>
<name>A0AAD4NHP4_9BILA</name>
<keyword evidence="2" id="KW-0677">Repeat</keyword>
<evidence type="ECO:0000313" key="5">
    <source>
        <dbReference type="Proteomes" id="UP001201812"/>
    </source>
</evidence>
<dbReference type="PANTHER" id="PTHR23055:SF56">
    <property type="entry name" value="EF-HAND DOMAIN-CONTAINING PROTEIN"/>
    <property type="match status" value="1"/>
</dbReference>
<dbReference type="InterPro" id="IPR002048">
    <property type="entry name" value="EF_hand_dom"/>
</dbReference>
<dbReference type="SMART" id="SM00054">
    <property type="entry name" value="EFh"/>
    <property type="match status" value="2"/>
</dbReference>
<accession>A0AAD4NHP4</accession>
<dbReference type="Proteomes" id="UP001201812">
    <property type="component" value="Unassembled WGS sequence"/>
</dbReference>
<feature type="domain" description="EF-hand" evidence="3">
    <location>
        <begin position="103"/>
        <end position="138"/>
    </location>
</feature>
<dbReference type="PANTHER" id="PTHR23055">
    <property type="entry name" value="CALCIUM BINDING PROTEINS"/>
    <property type="match status" value="1"/>
</dbReference>
<dbReference type="SUPFAM" id="SSF47473">
    <property type="entry name" value="EF-hand"/>
    <property type="match status" value="1"/>
</dbReference>
<feature type="domain" description="EF-hand" evidence="3">
    <location>
        <begin position="187"/>
        <end position="222"/>
    </location>
</feature>
<dbReference type="AlphaFoldDB" id="A0AAD4NHP4"/>
<keyword evidence="5" id="KW-1185">Reference proteome</keyword>
<dbReference type="PROSITE" id="PS50222">
    <property type="entry name" value="EF_HAND_2"/>
    <property type="match status" value="2"/>
</dbReference>
<keyword evidence="1" id="KW-0479">Metal-binding</keyword>
<sequence length="236" mass="27368">MYSTTVGQSHKMSNLRRRQAVVVDDPNERTDLLKSLNDPENAYIIALQLHLKKPVSLNQLSAETHFTRKEIKSIYRAFKETSPTAIIHRDIVRNLFTTFFKGDTEHFADLIFDTFDADNSGTITFDKFVKTLSVICRGTIEEKLTWLYSLYDPQQTGYVSWHRLLYIITAMDDLVGIEVRPRLTREQRIRQANYVFNKFDPTQSGLITKQQFIDLCKNDENIADFIMGLTFNISKA</sequence>
<dbReference type="GO" id="GO:0005509">
    <property type="term" value="F:calcium ion binding"/>
    <property type="evidence" value="ECO:0007669"/>
    <property type="project" value="InterPro"/>
</dbReference>
<proteinExistence type="predicted"/>
<reference evidence="4" key="1">
    <citation type="submission" date="2022-01" db="EMBL/GenBank/DDBJ databases">
        <title>Genome Sequence Resource for Two Populations of Ditylenchus destructor, the Migratory Endoparasitic Phytonematode.</title>
        <authorList>
            <person name="Zhang H."/>
            <person name="Lin R."/>
            <person name="Xie B."/>
        </authorList>
    </citation>
    <scope>NUCLEOTIDE SEQUENCE</scope>
    <source>
        <strain evidence="4">BazhouSP</strain>
    </source>
</reference>